<dbReference type="SUPFAM" id="SSF51735">
    <property type="entry name" value="NAD(P)-binding Rossmann-fold domains"/>
    <property type="match status" value="1"/>
</dbReference>
<dbReference type="FunFam" id="3.40.50.720:FF:000137">
    <property type="entry name" value="Hydroxysteroid (17-beta) dehydrogenase 3"/>
    <property type="match status" value="1"/>
</dbReference>
<dbReference type="STRING" id="299467.A0A443S4M5"/>
<dbReference type="Gene3D" id="3.40.50.720">
    <property type="entry name" value="NAD(P)-binding Rossmann-like Domain"/>
    <property type="match status" value="1"/>
</dbReference>
<protein>
    <submittedName>
        <fullName evidence="5">Hydroxysteroid dehydrogenase-like protein 5</fullName>
    </submittedName>
</protein>
<dbReference type="PRINTS" id="PR00081">
    <property type="entry name" value="GDHRDH"/>
</dbReference>
<dbReference type="PRINTS" id="PR00080">
    <property type="entry name" value="SDRFAMILY"/>
</dbReference>
<dbReference type="AlphaFoldDB" id="A0A443S4M5"/>
<keyword evidence="2" id="KW-0521">NADP</keyword>
<sequence length="320" mass="35814">MASFYEIVGLLTVWGLVAWLLCKIAKGLWTNGLGAALGFAYQWKVGENSWAVVTGSTDGIGLEYAKQMASKGYNVLLISRNPEKLSQTKELIKAKYPKCKEIQTLAVDFGKTDIYGNIEKELRKLGDIDVLVNNVGVSQEFPEYFTKIENRTQLIENMININIVSCTRMIDLVLPEMEKRKRGVIINISSMSGSYPSPLLTVYAASKVYVDFLSRALNREYSDKGIVIQSILPAFVQTKMSKIRKPTMMAPSPATYVRSALNTLGIESRSYGYWAHKLQGFGMDSVVQCVMGSDYNSQIIFNSLKAIRKKAYKRSGMKED</sequence>
<keyword evidence="6" id="KW-1185">Reference proteome</keyword>
<evidence type="ECO:0000256" key="2">
    <source>
        <dbReference type="ARBA" id="ARBA00022857"/>
    </source>
</evidence>
<dbReference type="PANTHER" id="PTHR43899:SF13">
    <property type="entry name" value="RH59310P"/>
    <property type="match status" value="1"/>
</dbReference>
<dbReference type="VEuPathDB" id="VectorBase:LDEU009560"/>
<dbReference type="InterPro" id="IPR051019">
    <property type="entry name" value="VLCFA-Steroid_DH"/>
</dbReference>
<dbReference type="GO" id="GO:0005783">
    <property type="term" value="C:endoplasmic reticulum"/>
    <property type="evidence" value="ECO:0007669"/>
    <property type="project" value="TreeGrafter"/>
</dbReference>
<evidence type="ECO:0000313" key="6">
    <source>
        <dbReference type="Proteomes" id="UP000288716"/>
    </source>
</evidence>
<dbReference type="OrthoDB" id="5545019at2759"/>
<dbReference type="Proteomes" id="UP000288716">
    <property type="component" value="Unassembled WGS sequence"/>
</dbReference>
<dbReference type="InterPro" id="IPR002347">
    <property type="entry name" value="SDR_fam"/>
</dbReference>
<evidence type="ECO:0000313" key="5">
    <source>
        <dbReference type="EMBL" id="RWS22479.1"/>
    </source>
</evidence>
<dbReference type="InterPro" id="IPR036291">
    <property type="entry name" value="NAD(P)-bd_dom_sf"/>
</dbReference>
<evidence type="ECO:0000256" key="1">
    <source>
        <dbReference type="ARBA" id="ARBA00006484"/>
    </source>
</evidence>
<comment type="caution">
    <text evidence="5">The sequence shown here is derived from an EMBL/GenBank/DDBJ whole genome shotgun (WGS) entry which is preliminary data.</text>
</comment>
<comment type="similarity">
    <text evidence="1 4">Belongs to the short-chain dehydrogenases/reductases (SDR) family.</text>
</comment>
<keyword evidence="3" id="KW-0560">Oxidoreductase</keyword>
<gene>
    <name evidence="5" type="ORF">B4U80_09753</name>
</gene>
<evidence type="ECO:0000256" key="3">
    <source>
        <dbReference type="ARBA" id="ARBA00023002"/>
    </source>
</evidence>
<dbReference type="GO" id="GO:0016491">
    <property type="term" value="F:oxidoreductase activity"/>
    <property type="evidence" value="ECO:0007669"/>
    <property type="project" value="UniProtKB-KW"/>
</dbReference>
<accession>A0A443S4M5</accession>
<reference evidence="5 6" key="1">
    <citation type="journal article" date="2018" name="Gigascience">
        <title>Genomes of trombidid mites reveal novel predicted allergens and laterally-transferred genes associated with secondary metabolism.</title>
        <authorList>
            <person name="Dong X."/>
            <person name="Chaisiri K."/>
            <person name="Xia D."/>
            <person name="Armstrong S.D."/>
            <person name="Fang Y."/>
            <person name="Donnelly M.J."/>
            <person name="Kadowaki T."/>
            <person name="McGarry J.W."/>
            <person name="Darby A.C."/>
            <person name="Makepeace B.L."/>
        </authorList>
    </citation>
    <scope>NUCLEOTIDE SEQUENCE [LARGE SCALE GENOMIC DNA]</scope>
    <source>
        <strain evidence="5">UoL-UT</strain>
    </source>
</reference>
<name>A0A443S4M5_9ACAR</name>
<proteinExistence type="inferred from homology"/>
<organism evidence="5 6">
    <name type="scientific">Leptotrombidium deliense</name>
    <dbReference type="NCBI Taxonomy" id="299467"/>
    <lineage>
        <taxon>Eukaryota</taxon>
        <taxon>Metazoa</taxon>
        <taxon>Ecdysozoa</taxon>
        <taxon>Arthropoda</taxon>
        <taxon>Chelicerata</taxon>
        <taxon>Arachnida</taxon>
        <taxon>Acari</taxon>
        <taxon>Acariformes</taxon>
        <taxon>Trombidiformes</taxon>
        <taxon>Prostigmata</taxon>
        <taxon>Anystina</taxon>
        <taxon>Parasitengona</taxon>
        <taxon>Trombiculoidea</taxon>
        <taxon>Trombiculidae</taxon>
        <taxon>Leptotrombidium</taxon>
    </lineage>
</organism>
<dbReference type="PIRSF" id="PIRSF000126">
    <property type="entry name" value="11-beta-HSD1"/>
    <property type="match status" value="1"/>
</dbReference>
<dbReference type="Pfam" id="PF00106">
    <property type="entry name" value="adh_short"/>
    <property type="match status" value="1"/>
</dbReference>
<dbReference type="PANTHER" id="PTHR43899">
    <property type="entry name" value="RH59310P"/>
    <property type="match status" value="1"/>
</dbReference>
<dbReference type="CDD" id="cd05356">
    <property type="entry name" value="17beta-HSD1_like_SDR_c"/>
    <property type="match status" value="1"/>
</dbReference>
<dbReference type="EMBL" id="NCKV01008690">
    <property type="protein sequence ID" value="RWS22479.1"/>
    <property type="molecule type" value="Genomic_DNA"/>
</dbReference>
<evidence type="ECO:0000256" key="4">
    <source>
        <dbReference type="RuleBase" id="RU000363"/>
    </source>
</evidence>